<dbReference type="Proteomes" id="UP000274346">
    <property type="component" value="Chromosome"/>
</dbReference>
<organism evidence="6 7">
    <name type="scientific">Raoultella terrigena</name>
    <name type="common">Klebsiella terrigena</name>
    <dbReference type="NCBI Taxonomy" id="577"/>
    <lineage>
        <taxon>Bacteria</taxon>
        <taxon>Pseudomonadati</taxon>
        <taxon>Pseudomonadota</taxon>
        <taxon>Gammaproteobacteria</taxon>
        <taxon>Enterobacterales</taxon>
        <taxon>Enterobacteriaceae</taxon>
        <taxon>Klebsiella/Raoultella group</taxon>
        <taxon>Raoultella</taxon>
    </lineage>
</organism>
<sequence>MIIAQISDIHAGPDNSNLSRFDSALKWLDAVEPDALVLTGDLIDNSWFEGYEAIYSRLNIQRFPTFILPGNADNKPLMRSVWGERFWSETPFAEGLHFVADMGELRLIGLDTTIQGSSEGAVGNHLAWLEKSLSYADAAPSMLFLHHHIIQSGIPPMDRIMCKDRAQLGEFLQNSSRQPIAIATGHVHRPIAGVFSGIPAYICGSICPANPLWFGTEIVPPVNDPPSLMIHRFINHALVSHTSRFKLSGAREPPLLGSGQRALRG</sequence>
<dbReference type="KEGG" id="rtg:NCTC13098_03466"/>
<dbReference type="GO" id="GO:0004114">
    <property type="term" value="F:3',5'-cyclic-nucleotide phosphodiesterase activity"/>
    <property type="evidence" value="ECO:0007669"/>
    <property type="project" value="UniProtKB-EC"/>
</dbReference>
<dbReference type="InterPro" id="IPR004843">
    <property type="entry name" value="Calcineurin-like_PHP"/>
</dbReference>
<proteinExistence type="inferred from homology"/>
<keyword evidence="2 6" id="KW-0378">Hydrolase</keyword>
<dbReference type="GO" id="GO:0046872">
    <property type="term" value="F:metal ion binding"/>
    <property type="evidence" value="ECO:0007669"/>
    <property type="project" value="UniProtKB-KW"/>
</dbReference>
<keyword evidence="1" id="KW-0479">Metal-binding</keyword>
<dbReference type="AlphaFoldDB" id="A0A3P8KKJ8"/>
<dbReference type="Pfam" id="PF00149">
    <property type="entry name" value="Metallophos"/>
    <property type="match status" value="1"/>
</dbReference>
<evidence type="ECO:0000313" key="7">
    <source>
        <dbReference type="Proteomes" id="UP000274346"/>
    </source>
</evidence>
<evidence type="ECO:0000259" key="5">
    <source>
        <dbReference type="Pfam" id="PF00149"/>
    </source>
</evidence>
<dbReference type="InterPro" id="IPR050884">
    <property type="entry name" value="CNP_phosphodiesterase-III"/>
</dbReference>
<evidence type="ECO:0000256" key="4">
    <source>
        <dbReference type="ARBA" id="ARBA00025742"/>
    </source>
</evidence>
<evidence type="ECO:0000256" key="1">
    <source>
        <dbReference type="ARBA" id="ARBA00022723"/>
    </source>
</evidence>
<evidence type="ECO:0000313" key="6">
    <source>
        <dbReference type="EMBL" id="VDR27101.1"/>
    </source>
</evidence>
<keyword evidence="3" id="KW-0408">Iron</keyword>
<dbReference type="EC" id="3.1.4.17" evidence="6"/>
<evidence type="ECO:0000256" key="2">
    <source>
        <dbReference type="ARBA" id="ARBA00022801"/>
    </source>
</evidence>
<dbReference type="EMBL" id="LR131271">
    <property type="protein sequence ID" value="VDR27101.1"/>
    <property type="molecule type" value="Genomic_DNA"/>
</dbReference>
<dbReference type="SUPFAM" id="SSF56300">
    <property type="entry name" value="Metallo-dependent phosphatases"/>
    <property type="match status" value="1"/>
</dbReference>
<feature type="domain" description="Calcineurin-like phosphoesterase" evidence="5">
    <location>
        <begin position="2"/>
        <end position="190"/>
    </location>
</feature>
<comment type="similarity">
    <text evidence="4">Belongs to the cyclic nucleotide phosphodiesterase class-III family.</text>
</comment>
<dbReference type="InterPro" id="IPR029052">
    <property type="entry name" value="Metallo-depent_PP-like"/>
</dbReference>
<dbReference type="Gene3D" id="3.60.21.10">
    <property type="match status" value="1"/>
</dbReference>
<gene>
    <name evidence="6" type="primary">cpdA_3</name>
    <name evidence="6" type="ORF">NCTC13098_03466</name>
</gene>
<dbReference type="PANTHER" id="PTHR42988:SF2">
    <property type="entry name" value="CYCLIC NUCLEOTIDE PHOSPHODIESTERASE CBUA0032-RELATED"/>
    <property type="match status" value="1"/>
</dbReference>
<protein>
    <submittedName>
        <fullName evidence="6">3',5'-cyclic adenosine monophosphate phosphodiesterase CpdA</fullName>
        <ecNumber evidence="6">3.1.4.17</ecNumber>
    </submittedName>
</protein>
<dbReference type="PANTHER" id="PTHR42988">
    <property type="entry name" value="PHOSPHOHYDROLASE"/>
    <property type="match status" value="1"/>
</dbReference>
<name>A0A3P8KKJ8_RAOTE</name>
<accession>A0A3P8KKJ8</accession>
<reference evidence="6 7" key="1">
    <citation type="submission" date="2018-12" db="EMBL/GenBank/DDBJ databases">
        <authorList>
            <consortium name="Pathogen Informatics"/>
        </authorList>
    </citation>
    <scope>NUCLEOTIDE SEQUENCE [LARGE SCALE GENOMIC DNA]</scope>
    <source>
        <strain evidence="6 7">NCTC13098</strain>
    </source>
</reference>
<evidence type="ECO:0000256" key="3">
    <source>
        <dbReference type="ARBA" id="ARBA00023004"/>
    </source>
</evidence>